<dbReference type="RefSeq" id="WP_211604071.1">
    <property type="nucleotide sequence ID" value="NZ_JAGSNF010000021.1"/>
</dbReference>
<proteinExistence type="predicted"/>
<name>A0A941I140_9MICO</name>
<reference evidence="1" key="1">
    <citation type="submission" date="2021-04" db="EMBL/GenBank/DDBJ databases">
        <title>Phycicoccus avicenniae sp. nov., a novel endophytic actinomycetes isolated from branch of Avicennia mariana.</title>
        <authorList>
            <person name="Tuo L."/>
        </authorList>
    </citation>
    <scope>NUCLEOTIDE SEQUENCE</scope>
    <source>
        <strain evidence="1">BSK3Z-2</strain>
    </source>
</reference>
<dbReference type="InterPro" id="IPR024006">
    <property type="entry name" value="Alt_signal_exp_actinobact"/>
</dbReference>
<dbReference type="InterPro" id="IPR023833">
    <property type="entry name" value="Signal_pept_SipW-depend-type"/>
</dbReference>
<dbReference type="NCBIfam" id="TIGR04089">
    <property type="entry name" value="exp_by_SipW_III"/>
    <property type="match status" value="1"/>
</dbReference>
<accession>A0A941I140</accession>
<sequence length="171" mass="16536">MNASTKGILAAGAGVLLLAGGGGSLAYWNAEGTVPGGSVTSGRLALTDPSGGSWTLNGTPAAGTVVIVPGDELRYAGSYTVVAEGDTLEATIGLSGGAGSGTLADAVTTDVDATIDGTPVTTISSADDGSTLEVGVDIDFPFGDTVDNTTQGLTLDLSAVVVTATQTDATP</sequence>
<dbReference type="NCBIfam" id="TIGR04088">
    <property type="entry name" value="cognate_SipW"/>
    <property type="match status" value="1"/>
</dbReference>
<dbReference type="AlphaFoldDB" id="A0A941I140"/>
<comment type="caution">
    <text evidence="1">The sequence shown here is derived from an EMBL/GenBank/DDBJ whole genome shotgun (WGS) entry which is preliminary data.</text>
</comment>
<evidence type="ECO:0000313" key="1">
    <source>
        <dbReference type="EMBL" id="MBR7744545.1"/>
    </source>
</evidence>
<organism evidence="1 2">
    <name type="scientific">Phycicoccus avicenniae</name>
    <dbReference type="NCBI Taxonomy" id="2828860"/>
    <lineage>
        <taxon>Bacteria</taxon>
        <taxon>Bacillati</taxon>
        <taxon>Actinomycetota</taxon>
        <taxon>Actinomycetes</taxon>
        <taxon>Micrococcales</taxon>
        <taxon>Intrasporangiaceae</taxon>
        <taxon>Phycicoccus</taxon>
    </lineage>
</organism>
<evidence type="ECO:0000313" key="2">
    <source>
        <dbReference type="Proteomes" id="UP000677016"/>
    </source>
</evidence>
<dbReference type="EMBL" id="JAGSNF010000021">
    <property type="protein sequence ID" value="MBR7744545.1"/>
    <property type="molecule type" value="Genomic_DNA"/>
</dbReference>
<keyword evidence="2" id="KW-1185">Reference proteome</keyword>
<dbReference type="Proteomes" id="UP000677016">
    <property type="component" value="Unassembled WGS sequence"/>
</dbReference>
<protein>
    <submittedName>
        <fullName evidence="1">Alternate-type signal peptide domain-containing protein</fullName>
    </submittedName>
</protein>
<gene>
    <name evidence="1" type="ORF">KC207_14715</name>
</gene>